<feature type="compositionally biased region" description="Basic and acidic residues" evidence="1">
    <location>
        <begin position="98"/>
        <end position="109"/>
    </location>
</feature>
<dbReference type="EMBL" id="JBBKAK010000002">
    <property type="protein sequence ID" value="MEJ8673008.1"/>
    <property type="molecule type" value="Genomic_DNA"/>
</dbReference>
<evidence type="ECO:0000313" key="3">
    <source>
        <dbReference type="Proteomes" id="UP001376459"/>
    </source>
</evidence>
<proteinExistence type="predicted"/>
<name>A0ABU8UVR7_9ACTN</name>
<dbReference type="Proteomes" id="UP001376459">
    <property type="component" value="Unassembled WGS sequence"/>
</dbReference>
<keyword evidence="3" id="KW-1185">Reference proteome</keyword>
<gene>
    <name evidence="2" type="ORF">WKI71_45345</name>
</gene>
<organism evidence="2 3">
    <name type="scientific">Streptomyces machairae</name>
    <dbReference type="NCBI Taxonomy" id="3134109"/>
    <lineage>
        <taxon>Bacteria</taxon>
        <taxon>Bacillati</taxon>
        <taxon>Actinomycetota</taxon>
        <taxon>Actinomycetes</taxon>
        <taxon>Kitasatosporales</taxon>
        <taxon>Streptomycetaceae</taxon>
        <taxon>Streptomyces</taxon>
    </lineage>
</organism>
<feature type="compositionally biased region" description="Polar residues" evidence="1">
    <location>
        <begin position="122"/>
        <end position="132"/>
    </location>
</feature>
<comment type="caution">
    <text evidence="2">The sequence shown here is derived from an EMBL/GenBank/DDBJ whole genome shotgun (WGS) entry which is preliminary data.</text>
</comment>
<evidence type="ECO:0000256" key="1">
    <source>
        <dbReference type="SAM" id="MobiDB-lite"/>
    </source>
</evidence>
<feature type="region of interest" description="Disordered" evidence="1">
    <location>
        <begin position="98"/>
        <end position="147"/>
    </location>
</feature>
<accession>A0ABU8UVR7</accession>
<sequence>MDPISVALLAALAGGASGEIGRQAWVGLSTLVRRPFRRGQGDSPDAPVMSSGETELARLEEAPSDPINAQALSTALAERAAVDADFRSGLQQWHEQAKRVRTGDGEVHNEITGGTFHGQALQGGTFSGISFTTPPPTPGNGEQPTRG</sequence>
<reference evidence="2 3" key="1">
    <citation type="submission" date="2024-03" db="EMBL/GenBank/DDBJ databases">
        <title>Novel Streptomyces species of biotechnological and ecological value are a feature of Machair soil.</title>
        <authorList>
            <person name="Prole J.R."/>
            <person name="Goodfellow M."/>
            <person name="Allenby N."/>
            <person name="Ward A.C."/>
        </authorList>
    </citation>
    <scope>NUCLEOTIDE SEQUENCE [LARGE SCALE GENOMIC DNA]</scope>
    <source>
        <strain evidence="2 3">MS1.AVA.1</strain>
    </source>
</reference>
<protein>
    <submittedName>
        <fullName evidence="2">Uncharacterized protein</fullName>
    </submittedName>
</protein>
<evidence type="ECO:0000313" key="2">
    <source>
        <dbReference type="EMBL" id="MEJ8673008.1"/>
    </source>
</evidence>